<dbReference type="InterPro" id="IPR032466">
    <property type="entry name" value="Metal_Hydrolase"/>
</dbReference>
<dbReference type="AlphaFoldDB" id="A0A9W9W4Y4"/>
<dbReference type="InterPro" id="IPR052358">
    <property type="entry name" value="Aro_Compnd_Degr_Hydrolases"/>
</dbReference>
<dbReference type="EMBL" id="JAPZBU010000005">
    <property type="protein sequence ID" value="KAJ5403516.1"/>
    <property type="molecule type" value="Genomic_DNA"/>
</dbReference>
<dbReference type="PANTHER" id="PTHR35563:SF2">
    <property type="entry name" value="BARREL METAL-DEPENDENT HYDROLASE, PUTATIVE (AFU_ORTHOLOGUE AFUA_1G16240)-RELATED"/>
    <property type="match status" value="1"/>
</dbReference>
<dbReference type="Gene3D" id="3.20.20.140">
    <property type="entry name" value="Metal-dependent hydrolases"/>
    <property type="match status" value="1"/>
</dbReference>
<evidence type="ECO:0000313" key="3">
    <source>
        <dbReference type="Proteomes" id="UP001147747"/>
    </source>
</evidence>
<dbReference type="RefSeq" id="XP_056490758.1">
    <property type="nucleotide sequence ID" value="XM_056628024.1"/>
</dbReference>
<evidence type="ECO:0000313" key="2">
    <source>
        <dbReference type="EMBL" id="KAJ5403516.1"/>
    </source>
</evidence>
<dbReference type="OrthoDB" id="2135488at2759"/>
<organism evidence="2 3">
    <name type="scientific">Penicillium cosmopolitanum</name>
    <dbReference type="NCBI Taxonomy" id="1131564"/>
    <lineage>
        <taxon>Eukaryota</taxon>
        <taxon>Fungi</taxon>
        <taxon>Dikarya</taxon>
        <taxon>Ascomycota</taxon>
        <taxon>Pezizomycotina</taxon>
        <taxon>Eurotiomycetes</taxon>
        <taxon>Eurotiomycetidae</taxon>
        <taxon>Eurotiales</taxon>
        <taxon>Aspergillaceae</taxon>
        <taxon>Penicillium</taxon>
    </lineage>
</organism>
<protein>
    <recommendedName>
        <fullName evidence="1">Amidohydrolase-related domain-containing protein</fullName>
    </recommendedName>
</protein>
<evidence type="ECO:0000259" key="1">
    <source>
        <dbReference type="Pfam" id="PF04909"/>
    </source>
</evidence>
<sequence>MNNINSDMWDTHIHCLDPVRYPFKPTRSYTPAPAPLELLAKDTIARNIVLVQASVEDGHSALASHLGRIRSEYPNVLARGIISLDEEIYTLSKEKLDTLHSLGIRFCRIHGYFGGSSTDTASLQNQIKLFARSYAARTLGWGISAQLPFTTWLSLRPFLCDDPDVLHIPIIIDHVGCLSPADIEGPGLDDFIILLQRDGVNIKISSLYRRDKSISNMRLIIQRLAADVPSALLWGSDWPHVDSLYQGDSPPSVSEAVDAKKELLAITGWLSAEQISAMLVDNAKRVFGP</sequence>
<dbReference type="Pfam" id="PF04909">
    <property type="entry name" value="Amidohydro_2"/>
    <property type="match status" value="1"/>
</dbReference>
<dbReference type="GO" id="GO:0016787">
    <property type="term" value="F:hydrolase activity"/>
    <property type="evidence" value="ECO:0007669"/>
    <property type="project" value="InterPro"/>
</dbReference>
<gene>
    <name evidence="2" type="ORF">N7509_003387</name>
</gene>
<reference evidence="2" key="2">
    <citation type="journal article" date="2023" name="IMA Fungus">
        <title>Comparative genomic study of the Penicillium genus elucidates a diverse pangenome and 15 lateral gene transfer events.</title>
        <authorList>
            <person name="Petersen C."/>
            <person name="Sorensen T."/>
            <person name="Nielsen M.R."/>
            <person name="Sondergaard T.E."/>
            <person name="Sorensen J.L."/>
            <person name="Fitzpatrick D.A."/>
            <person name="Frisvad J.C."/>
            <person name="Nielsen K.L."/>
        </authorList>
    </citation>
    <scope>NUCLEOTIDE SEQUENCE</scope>
    <source>
        <strain evidence="2">IBT 29677</strain>
    </source>
</reference>
<proteinExistence type="predicted"/>
<keyword evidence="3" id="KW-1185">Reference proteome</keyword>
<dbReference type="PANTHER" id="PTHR35563">
    <property type="entry name" value="BARREL METAL-DEPENDENT HYDROLASE, PUTATIVE (AFU_ORTHOLOGUE AFUA_1G16240)-RELATED"/>
    <property type="match status" value="1"/>
</dbReference>
<dbReference type="GeneID" id="81367004"/>
<comment type="caution">
    <text evidence="2">The sequence shown here is derived from an EMBL/GenBank/DDBJ whole genome shotgun (WGS) entry which is preliminary data.</text>
</comment>
<dbReference type="InterPro" id="IPR006680">
    <property type="entry name" value="Amidohydro-rel"/>
</dbReference>
<dbReference type="Proteomes" id="UP001147747">
    <property type="component" value="Unassembled WGS sequence"/>
</dbReference>
<name>A0A9W9W4Y4_9EURO</name>
<feature type="domain" description="Amidohydrolase-related" evidence="1">
    <location>
        <begin position="9"/>
        <end position="288"/>
    </location>
</feature>
<dbReference type="SUPFAM" id="SSF51556">
    <property type="entry name" value="Metallo-dependent hydrolases"/>
    <property type="match status" value="1"/>
</dbReference>
<reference evidence="2" key="1">
    <citation type="submission" date="2022-12" db="EMBL/GenBank/DDBJ databases">
        <authorList>
            <person name="Petersen C."/>
        </authorList>
    </citation>
    <scope>NUCLEOTIDE SEQUENCE</scope>
    <source>
        <strain evidence="2">IBT 29677</strain>
    </source>
</reference>
<accession>A0A9W9W4Y4</accession>